<dbReference type="PROSITE" id="PS00380">
    <property type="entry name" value="RHODANESE_1"/>
    <property type="match status" value="1"/>
</dbReference>
<dbReference type="GO" id="GO:0002098">
    <property type="term" value="P:tRNA wobble uridine modification"/>
    <property type="evidence" value="ECO:0007669"/>
    <property type="project" value="InterPro"/>
</dbReference>
<dbReference type="InterPro" id="IPR036873">
    <property type="entry name" value="Rhodanese-like_dom_sf"/>
</dbReference>
<accession>A0A344PNM0</accession>
<reference evidence="4" key="1">
    <citation type="submission" date="2018-07" db="EMBL/GenBank/DDBJ databases">
        <title>Genome sequencing of Paracoccus sp. SC2-6.</title>
        <authorList>
            <person name="Heo J."/>
            <person name="Kim S.-J."/>
            <person name="Kwon S.-W."/>
        </authorList>
    </citation>
    <scope>NUCLEOTIDE SEQUENCE [LARGE SCALE GENOMIC DNA]</scope>
    <source>
        <strain evidence="4">SC2-6</strain>
    </source>
</reference>
<dbReference type="PROSITE" id="PS50206">
    <property type="entry name" value="RHODANESE_3"/>
    <property type="match status" value="1"/>
</dbReference>
<keyword evidence="1" id="KW-0711">Selenium</keyword>
<dbReference type="Gene3D" id="3.40.250.10">
    <property type="entry name" value="Rhodanese-like domain"/>
    <property type="match status" value="1"/>
</dbReference>
<evidence type="ECO:0000313" key="3">
    <source>
        <dbReference type="EMBL" id="AXC50975.1"/>
    </source>
</evidence>
<dbReference type="SMART" id="SM00450">
    <property type="entry name" value="RHOD"/>
    <property type="match status" value="1"/>
</dbReference>
<keyword evidence="4" id="KW-1185">Reference proteome</keyword>
<dbReference type="InterPro" id="IPR001307">
    <property type="entry name" value="Thiosulphate_STrfase_CS"/>
</dbReference>
<dbReference type="NCBIfam" id="NF008750">
    <property type="entry name" value="PRK11784.1-2"/>
    <property type="match status" value="1"/>
</dbReference>
<proteinExistence type="predicted"/>
<dbReference type="PANTHER" id="PTHR30401:SF0">
    <property type="entry name" value="TRNA 2-SELENOURIDINE SYNTHASE"/>
    <property type="match status" value="1"/>
</dbReference>
<dbReference type="InterPro" id="IPR058840">
    <property type="entry name" value="AAA_SelU"/>
</dbReference>
<gene>
    <name evidence="3" type="ORF">DRW48_01000</name>
</gene>
<dbReference type="PANTHER" id="PTHR30401">
    <property type="entry name" value="TRNA 2-SELENOURIDINE SYNTHASE"/>
    <property type="match status" value="1"/>
</dbReference>
<organism evidence="3 4">
    <name type="scientific">Paracoccus suum</name>
    <dbReference type="NCBI Taxonomy" id="2259340"/>
    <lineage>
        <taxon>Bacteria</taxon>
        <taxon>Pseudomonadati</taxon>
        <taxon>Pseudomonadota</taxon>
        <taxon>Alphaproteobacteria</taxon>
        <taxon>Rhodobacterales</taxon>
        <taxon>Paracoccaceae</taxon>
        <taxon>Paracoccus</taxon>
    </lineage>
</organism>
<dbReference type="GO" id="GO:0043828">
    <property type="term" value="F:tRNA 2-selenouridine synthase activity"/>
    <property type="evidence" value="ECO:0007669"/>
    <property type="project" value="InterPro"/>
</dbReference>
<dbReference type="KEGG" id="pars:DRW48_01000"/>
<dbReference type="Pfam" id="PF26341">
    <property type="entry name" value="AAA_SelU"/>
    <property type="match status" value="1"/>
</dbReference>
<feature type="domain" description="Rhodanese" evidence="2">
    <location>
        <begin position="12"/>
        <end position="134"/>
    </location>
</feature>
<dbReference type="NCBIfam" id="TIGR03167">
    <property type="entry name" value="tRNA_sel_U_synt"/>
    <property type="match status" value="1"/>
</dbReference>
<protein>
    <submittedName>
        <fullName evidence="3">tRNA 2-selenouridine(34) synthase MnmH</fullName>
    </submittedName>
</protein>
<dbReference type="InterPro" id="IPR017582">
    <property type="entry name" value="SelU"/>
</dbReference>
<dbReference type="RefSeq" id="WP_114077263.1">
    <property type="nucleotide sequence ID" value="NZ_CP030918.1"/>
</dbReference>
<sequence length="353" mass="37687">MTRRPPASVDTGAGFDTIIDVRTPAEFAQDHLPGAINLPVLSNSEHADVGTLYRASPFEARKVGAAMVAANAARHIAGPVMAGLGGGWQPLVYCWRGGMRSGAFATILDQIGWRVTVLDGGYKAWRRLVVARVADTPITAPVWVLDGDTGSGKTAVLTAMARRGVQVIDLEALANHRGSLFGAMPGGQPSQTLFESRLAAALEAVDPTRPLVFEAESSRIGERHLPKAVWAAIAAAPRLRLQVPRPARAAFTAATYAETGCDLEGISAILDRLAPSHPRERIAEWRTLAAARDWAPLAEGLMADHYDPRYRKHRERYADRETGVIAVDALDPLGIEAAADAVCAAIAQATERA</sequence>
<dbReference type="SUPFAM" id="SSF52821">
    <property type="entry name" value="Rhodanese/Cell cycle control phosphatase"/>
    <property type="match status" value="1"/>
</dbReference>
<dbReference type="EMBL" id="CP030918">
    <property type="protein sequence ID" value="AXC50975.1"/>
    <property type="molecule type" value="Genomic_DNA"/>
</dbReference>
<dbReference type="InterPro" id="IPR001763">
    <property type="entry name" value="Rhodanese-like_dom"/>
</dbReference>
<evidence type="ECO:0000259" key="2">
    <source>
        <dbReference type="PROSITE" id="PS50206"/>
    </source>
</evidence>
<name>A0A344PNM0_9RHOB</name>
<dbReference type="GO" id="GO:0004792">
    <property type="term" value="F:thiosulfate-cyanide sulfurtransferase activity"/>
    <property type="evidence" value="ECO:0007669"/>
    <property type="project" value="InterPro"/>
</dbReference>
<evidence type="ECO:0000313" key="4">
    <source>
        <dbReference type="Proteomes" id="UP000252023"/>
    </source>
</evidence>
<dbReference type="OrthoDB" id="9808735at2"/>
<dbReference type="Pfam" id="PF00581">
    <property type="entry name" value="Rhodanese"/>
    <property type="match status" value="1"/>
</dbReference>
<dbReference type="Proteomes" id="UP000252023">
    <property type="component" value="Chromosome"/>
</dbReference>
<dbReference type="NCBIfam" id="NF008752">
    <property type="entry name" value="PRK11784.1-4"/>
    <property type="match status" value="1"/>
</dbReference>
<evidence type="ECO:0000256" key="1">
    <source>
        <dbReference type="ARBA" id="ARBA00023266"/>
    </source>
</evidence>
<dbReference type="AlphaFoldDB" id="A0A344PNM0"/>